<keyword evidence="3" id="KW-1185">Reference proteome</keyword>
<evidence type="ECO:0000313" key="2">
    <source>
        <dbReference type="EMBL" id="MBB6145708.1"/>
    </source>
</evidence>
<dbReference type="OrthoDB" id="110784at2"/>
<feature type="region of interest" description="Disordered" evidence="1">
    <location>
        <begin position="247"/>
        <end position="267"/>
    </location>
</feature>
<comment type="caution">
    <text evidence="2">The sequence shown here is derived from an EMBL/GenBank/DDBJ whole genome shotgun (WGS) entry which is preliminary data.</text>
</comment>
<dbReference type="EMBL" id="JACHEK010000007">
    <property type="protein sequence ID" value="MBB6145708.1"/>
    <property type="molecule type" value="Genomic_DNA"/>
</dbReference>
<dbReference type="RefSeq" id="WP_050060745.1">
    <property type="nucleotide sequence ID" value="NZ_JACHEK010000007.1"/>
</dbReference>
<name>A0A841K526_9BACT</name>
<sequence length="500" mass="50072">MQNSKPLKRPFRDHARSSAAVNAILLLLCLAGCGTTTSPSTATAPASAAQPTGPQNYFAGSVAGNTGLSIYTFDDAPQSPVKMPSFSQTIGGVPPQILSAGTFSVSQRGLRSLSISTLYVENSSGNSLGLVPTSPTPGTGGFALELAGQAGGFVQVPVVLQNQTQLVQQPVTPLVAANACPNFSTAQTYQFLTIPAGVLPAGAMPATLGWDPTSETAFGSVDISTSGSTVNFKNIQQFLLPSASVNGSGPGGSAAPLQPPPSSLTGVCGPSAYGSTIEVPGTEVVTTPGVGGSGNNVDSPQATIGIGPSGLLVEGNGSNPQDILANSSPPLPYENALGAGTGAVGLPKPSAALDTGTVVGAQYLGFIYGAGQYTVPTPIVSSHLASFGFPPTQIGCTSVAPSTSTVIYGGDFPQLNGQDNPSAPPNCDFAIDLGSQDSSNAGLYPNAKVTVEGGYAANATGATDSFPAVAIAGQLNGKYAIFVIGEDSTQPWAIYLLQSN</sequence>
<evidence type="ECO:0000256" key="1">
    <source>
        <dbReference type="SAM" id="MobiDB-lite"/>
    </source>
</evidence>
<organism evidence="2 3">
    <name type="scientific">Silvibacterium bohemicum</name>
    <dbReference type="NCBI Taxonomy" id="1577686"/>
    <lineage>
        <taxon>Bacteria</taxon>
        <taxon>Pseudomonadati</taxon>
        <taxon>Acidobacteriota</taxon>
        <taxon>Terriglobia</taxon>
        <taxon>Terriglobales</taxon>
        <taxon>Acidobacteriaceae</taxon>
        <taxon>Silvibacterium</taxon>
    </lineage>
</organism>
<reference evidence="2 3" key="1">
    <citation type="submission" date="2020-08" db="EMBL/GenBank/DDBJ databases">
        <title>Genomic Encyclopedia of Type Strains, Phase IV (KMG-IV): sequencing the most valuable type-strain genomes for metagenomic binning, comparative biology and taxonomic classification.</title>
        <authorList>
            <person name="Goeker M."/>
        </authorList>
    </citation>
    <scope>NUCLEOTIDE SEQUENCE [LARGE SCALE GENOMIC DNA]</scope>
    <source>
        <strain evidence="2 3">DSM 103733</strain>
    </source>
</reference>
<evidence type="ECO:0000313" key="3">
    <source>
        <dbReference type="Proteomes" id="UP000538666"/>
    </source>
</evidence>
<gene>
    <name evidence="2" type="ORF">HNQ77_003669</name>
</gene>
<accession>A0A841K526</accession>
<dbReference type="AlphaFoldDB" id="A0A841K526"/>
<proteinExistence type="predicted"/>
<protein>
    <submittedName>
        <fullName evidence="2">Uncharacterized protein</fullName>
    </submittedName>
</protein>
<dbReference type="Proteomes" id="UP000538666">
    <property type="component" value="Unassembled WGS sequence"/>
</dbReference>